<protein>
    <submittedName>
        <fullName evidence="1">Uncharacterized protein</fullName>
    </submittedName>
</protein>
<name>X0Y0S8_9ZZZZ</name>
<organism evidence="1">
    <name type="scientific">marine sediment metagenome</name>
    <dbReference type="NCBI Taxonomy" id="412755"/>
    <lineage>
        <taxon>unclassified sequences</taxon>
        <taxon>metagenomes</taxon>
        <taxon>ecological metagenomes</taxon>
    </lineage>
</organism>
<accession>X0Y0S8</accession>
<reference evidence="1" key="1">
    <citation type="journal article" date="2014" name="Front. Microbiol.">
        <title>High frequency of phylogenetically diverse reductive dehalogenase-homologous genes in deep subseafloor sedimentary metagenomes.</title>
        <authorList>
            <person name="Kawai M."/>
            <person name="Futagami T."/>
            <person name="Toyoda A."/>
            <person name="Takaki Y."/>
            <person name="Nishi S."/>
            <person name="Hori S."/>
            <person name="Arai W."/>
            <person name="Tsubouchi T."/>
            <person name="Morono Y."/>
            <person name="Uchiyama I."/>
            <person name="Ito T."/>
            <person name="Fujiyama A."/>
            <person name="Inagaki F."/>
            <person name="Takami H."/>
        </authorList>
    </citation>
    <scope>NUCLEOTIDE SEQUENCE</scope>
    <source>
        <strain evidence="1">Expedition CK06-06</strain>
    </source>
</reference>
<comment type="caution">
    <text evidence="1">The sequence shown here is derived from an EMBL/GenBank/DDBJ whole genome shotgun (WGS) entry which is preliminary data.</text>
</comment>
<evidence type="ECO:0000313" key="1">
    <source>
        <dbReference type="EMBL" id="GAG30486.1"/>
    </source>
</evidence>
<proteinExistence type="predicted"/>
<dbReference type="EMBL" id="BARS01043910">
    <property type="protein sequence ID" value="GAG30486.1"/>
    <property type="molecule type" value="Genomic_DNA"/>
</dbReference>
<gene>
    <name evidence="1" type="ORF">S01H1_66414</name>
</gene>
<sequence length="93" mass="10491">MPRISRAHSVIPNTVFIVMVPVAKWVLKWDCWNRYDLLLSCAFRVFEPDHQPLLRLPVGKVDERCAFLSTAPSICWVWSVVLLGSVPAISLAG</sequence>
<dbReference type="AlphaFoldDB" id="X0Y0S8"/>